<dbReference type="EMBL" id="JABCKV010000077">
    <property type="protein sequence ID" value="KAG5644258.1"/>
    <property type="molecule type" value="Genomic_DNA"/>
</dbReference>
<name>A0A9P7G645_9AGAR</name>
<reference evidence="1" key="1">
    <citation type="submission" date="2020-07" db="EMBL/GenBank/DDBJ databases">
        <authorList>
            <person name="Nieuwenhuis M."/>
            <person name="Van De Peppel L.J.J."/>
        </authorList>
    </citation>
    <scope>NUCLEOTIDE SEQUENCE</scope>
    <source>
        <strain evidence="1">AP01</strain>
        <tissue evidence="1">Mycelium</tissue>
    </source>
</reference>
<organism evidence="1 2">
    <name type="scientific">Asterophora parasitica</name>
    <dbReference type="NCBI Taxonomy" id="117018"/>
    <lineage>
        <taxon>Eukaryota</taxon>
        <taxon>Fungi</taxon>
        <taxon>Dikarya</taxon>
        <taxon>Basidiomycota</taxon>
        <taxon>Agaricomycotina</taxon>
        <taxon>Agaricomycetes</taxon>
        <taxon>Agaricomycetidae</taxon>
        <taxon>Agaricales</taxon>
        <taxon>Tricholomatineae</taxon>
        <taxon>Lyophyllaceae</taxon>
        <taxon>Asterophora</taxon>
    </lineage>
</organism>
<dbReference type="OrthoDB" id="2746456at2759"/>
<keyword evidence="2" id="KW-1185">Reference proteome</keyword>
<dbReference type="AlphaFoldDB" id="A0A9P7G645"/>
<dbReference type="Proteomes" id="UP000775547">
    <property type="component" value="Unassembled WGS sequence"/>
</dbReference>
<sequence length="605" mass="68241">MDGAPNVEAKITPTHVCSLWRDAAISCHTLWRVLPFRTPLRWGRELLERSGRTPLTAAIEHGASGQQRQEFANAVLEHLDRIQHLSIIDWTSTENAHIVHILESPAPLLESLDLTVEISLTRCLPDTFSAPNLIHLSLKACNLPLNWKRNMILPNLTTFHFDVSSSLYQNISGWDTPESLTNLLSTLSCMQNLEHLSIQLHSFANESEFKPGPGLWNGLAASVTLPCLLSFSLRADLMHCNLFLNALFYPTTTRVSVACFISTESRNNVPINLINYMPGLKALAKIVGVGVGPLRTLSLAMPTSQFHLEAWGCGNKSSQPNLRLSLRYPSLDSLSISISLDSVTMMDAILPHLSMQYLRELRLPAVCSTHHTRSPEPFLQHFGNLKHLETVRITSDERAFIAALSNVDPTTALRPQKLVFKALRALHITDCYSLLVYRDDREQLLQCLRDRRKRGVGLRLLSMELWNHDLPLVAATLVDLCQSVLPKVRWHKSKPDSTFMHSLRKPWWEWPDTLVYQKPPFPRFAAILRASSALGVTEHRNWALLHFEEMWPASPDLITAARIPNALLSILLAKTYGVPSVLKRAFYELMRGPDITFEKLSKKLS</sequence>
<gene>
    <name evidence="1" type="ORF">DXG03_008796</name>
</gene>
<evidence type="ECO:0000313" key="1">
    <source>
        <dbReference type="EMBL" id="KAG5644258.1"/>
    </source>
</evidence>
<protein>
    <recommendedName>
        <fullName evidence="3">F-box domain-containing protein</fullName>
    </recommendedName>
</protein>
<reference evidence="1" key="2">
    <citation type="submission" date="2021-10" db="EMBL/GenBank/DDBJ databases">
        <title>Phylogenomics reveals ancestral predisposition of the termite-cultivated fungus Termitomyces towards a domesticated lifestyle.</title>
        <authorList>
            <person name="Auxier B."/>
            <person name="Grum-Grzhimaylo A."/>
            <person name="Cardenas M.E."/>
            <person name="Lodge J.D."/>
            <person name="Laessoe T."/>
            <person name="Pedersen O."/>
            <person name="Smith M.E."/>
            <person name="Kuyper T.W."/>
            <person name="Franco-Molano E.A."/>
            <person name="Baroni T.J."/>
            <person name="Aanen D.K."/>
        </authorList>
    </citation>
    <scope>NUCLEOTIDE SEQUENCE</scope>
    <source>
        <strain evidence="1">AP01</strain>
        <tissue evidence="1">Mycelium</tissue>
    </source>
</reference>
<evidence type="ECO:0008006" key="3">
    <source>
        <dbReference type="Google" id="ProtNLM"/>
    </source>
</evidence>
<evidence type="ECO:0000313" key="2">
    <source>
        <dbReference type="Proteomes" id="UP000775547"/>
    </source>
</evidence>
<proteinExistence type="predicted"/>
<comment type="caution">
    <text evidence="1">The sequence shown here is derived from an EMBL/GenBank/DDBJ whole genome shotgun (WGS) entry which is preliminary data.</text>
</comment>
<accession>A0A9P7G645</accession>